<keyword evidence="2" id="KW-0812">Transmembrane</keyword>
<evidence type="ECO:0000256" key="1">
    <source>
        <dbReference type="SAM" id="MobiDB-lite"/>
    </source>
</evidence>
<evidence type="ECO:0000313" key="4">
    <source>
        <dbReference type="Proteomes" id="UP000594262"/>
    </source>
</evidence>
<organism evidence="3 4">
    <name type="scientific">Clytia hemisphaerica</name>
    <dbReference type="NCBI Taxonomy" id="252671"/>
    <lineage>
        <taxon>Eukaryota</taxon>
        <taxon>Metazoa</taxon>
        <taxon>Cnidaria</taxon>
        <taxon>Hydrozoa</taxon>
        <taxon>Hydroidolina</taxon>
        <taxon>Leptothecata</taxon>
        <taxon>Obeliida</taxon>
        <taxon>Clytiidae</taxon>
        <taxon>Clytia</taxon>
    </lineage>
</organism>
<protein>
    <submittedName>
        <fullName evidence="3">Uncharacterized protein</fullName>
    </submittedName>
</protein>
<evidence type="ECO:0000256" key="2">
    <source>
        <dbReference type="SAM" id="Phobius"/>
    </source>
</evidence>
<evidence type="ECO:0000313" key="3">
    <source>
        <dbReference type="EnsemblMetazoa" id="CLYHEMP022298.1"/>
    </source>
</evidence>
<dbReference type="Proteomes" id="UP000594262">
    <property type="component" value="Unplaced"/>
</dbReference>
<keyword evidence="2" id="KW-0472">Membrane</keyword>
<dbReference type="EnsemblMetazoa" id="CLYHEMT022298.1">
    <property type="protein sequence ID" value="CLYHEMP022298.1"/>
    <property type="gene ID" value="CLYHEMG022298"/>
</dbReference>
<proteinExistence type="predicted"/>
<accession>A0A7M5XF42</accession>
<name>A0A7M5XF42_9CNID</name>
<feature type="compositionally biased region" description="Basic and acidic residues" evidence="1">
    <location>
        <begin position="54"/>
        <end position="68"/>
    </location>
</feature>
<feature type="region of interest" description="Disordered" evidence="1">
    <location>
        <begin position="202"/>
        <end position="221"/>
    </location>
</feature>
<feature type="compositionally biased region" description="Basic and acidic residues" evidence="1">
    <location>
        <begin position="80"/>
        <end position="98"/>
    </location>
</feature>
<keyword evidence="2" id="KW-1133">Transmembrane helix</keyword>
<keyword evidence="4" id="KW-1185">Reference proteome</keyword>
<dbReference type="RefSeq" id="XP_066931003.1">
    <property type="nucleotide sequence ID" value="XM_067074902.1"/>
</dbReference>
<dbReference type="AlphaFoldDB" id="A0A7M5XF42"/>
<sequence length="470" mass="53678">MTTSPSALQQVIDEKEDEINVMRIVVAVLAVVVLFLLIILAYCTCTKRKKHSRPKDVEMNKTQDDDTAKANGDQKNNHPFQDKNYSEIDESDNHNHKQDIPSVKVTQDIQALSQPDDQDSLYEAMTEATTPKISSTKRHNQTSERYHEPDEIDIEAMRRLSRSNSMSLINSRSRPTTPTIEGAINRVEYYEAMGDFAQNQKPVTKSLSMPPARRQVSEPYKEPIYSEVNTYDRSLSVPAAKHQRSCSLDGRQSIPKDLLEKKRMSLPPPAKPPRRSSLKSNISSESGGGIIYSQTYESTNSLRSLDSCDGDYIIPSSRPSKKRAPPKPLRTSTENLYCVPKKFDRSQSQKHFRTDDKSQLILNMEKQPTRSRSEKPIRATKSSPPIVVQDYENFGFDKEFDNGEHTHNNNSTRKNGNHNITEKMDNQYVIQTSYEGLDYYGDNEVYTRMDGDVEVQNTNRESSVYEIVYR</sequence>
<feature type="region of interest" description="Disordered" evidence="1">
    <location>
        <begin position="51"/>
        <end position="98"/>
    </location>
</feature>
<feature type="region of interest" description="Disordered" evidence="1">
    <location>
        <begin position="236"/>
        <end position="289"/>
    </location>
</feature>
<dbReference type="GeneID" id="136818572"/>
<feature type="transmembrane region" description="Helical" evidence="2">
    <location>
        <begin position="24"/>
        <end position="45"/>
    </location>
</feature>
<reference evidence="3" key="1">
    <citation type="submission" date="2021-01" db="UniProtKB">
        <authorList>
            <consortium name="EnsemblMetazoa"/>
        </authorList>
    </citation>
    <scope>IDENTIFICATION</scope>
</reference>
<feature type="region of interest" description="Disordered" evidence="1">
    <location>
        <begin position="312"/>
        <end position="334"/>
    </location>
</feature>